<dbReference type="EMBL" id="JAAMOZ010000004">
    <property type="protein sequence ID" value="NIH58626.1"/>
    <property type="molecule type" value="Genomic_DNA"/>
</dbReference>
<evidence type="ECO:0000313" key="4">
    <source>
        <dbReference type="EMBL" id="NIH58626.1"/>
    </source>
</evidence>
<proteinExistence type="inferred from homology"/>
<dbReference type="InterPro" id="IPR011234">
    <property type="entry name" value="Fumarylacetoacetase-like_C"/>
</dbReference>
<dbReference type="Pfam" id="PF01557">
    <property type="entry name" value="FAA_hydrolase"/>
    <property type="match status" value="1"/>
</dbReference>
<organism evidence="4 5">
    <name type="scientific">Brooklawnia cerclae</name>
    <dbReference type="NCBI Taxonomy" id="349934"/>
    <lineage>
        <taxon>Bacteria</taxon>
        <taxon>Bacillati</taxon>
        <taxon>Actinomycetota</taxon>
        <taxon>Actinomycetes</taxon>
        <taxon>Propionibacteriales</taxon>
        <taxon>Propionibacteriaceae</taxon>
        <taxon>Brooklawnia</taxon>
    </lineage>
</organism>
<evidence type="ECO:0000256" key="1">
    <source>
        <dbReference type="ARBA" id="ARBA00010211"/>
    </source>
</evidence>
<sequence>MHLVRFDDGAGPRLGCLLDGPGGARVLDVSRVLPERPADVGELFALGDSALASVRAAVAEADPGLVVPRDTARLLAPVARPGKILCVGYNYRGHTSADDRGSEDGRAPEFPDIFAKTPNVLIGPGEPILIPPTTTQVDYEAELTVVIGRRGRQLTPEQARDHIGGYTIFNDVSARDWQGRGSQWLLGKSFDTFGPLGPSVITSDELDGTGPLEVSASCNGEVTLRSDTSRMFRDPAWLVSHISQAMTLEPGDLIATGTPQKFAGALAHQSWLRPGDSVSITISGLGALTNPVAAMPPESLGHPVVDRGTPR</sequence>
<dbReference type="Gene3D" id="3.90.850.10">
    <property type="entry name" value="Fumarylacetoacetase-like, C-terminal domain"/>
    <property type="match status" value="1"/>
</dbReference>
<dbReference type="PANTHER" id="PTHR42796">
    <property type="entry name" value="FUMARYLACETOACETATE HYDROLASE DOMAIN-CONTAINING PROTEIN 2A-RELATED"/>
    <property type="match status" value="1"/>
</dbReference>
<dbReference type="Proteomes" id="UP000749311">
    <property type="component" value="Unassembled WGS sequence"/>
</dbReference>
<dbReference type="PANTHER" id="PTHR42796:SF4">
    <property type="entry name" value="FUMARYLACETOACETATE HYDROLASE DOMAIN-CONTAINING PROTEIN 2A"/>
    <property type="match status" value="1"/>
</dbReference>
<protein>
    <submittedName>
        <fullName evidence="4">Acylpyruvate hydrolase</fullName>
        <ecNumber evidence="4">3.7.1.5</ecNumber>
    </submittedName>
</protein>
<evidence type="ECO:0000313" key="5">
    <source>
        <dbReference type="Proteomes" id="UP000749311"/>
    </source>
</evidence>
<dbReference type="GO" id="GO:0047621">
    <property type="term" value="F:acylpyruvate hydrolase activity"/>
    <property type="evidence" value="ECO:0007669"/>
    <property type="project" value="UniProtKB-EC"/>
</dbReference>
<dbReference type="InterPro" id="IPR036663">
    <property type="entry name" value="Fumarylacetoacetase_C_sf"/>
</dbReference>
<dbReference type="EC" id="3.7.1.5" evidence="4"/>
<feature type="domain" description="Fumarylacetoacetase-like C-terminal" evidence="3">
    <location>
        <begin position="83"/>
        <end position="292"/>
    </location>
</feature>
<comment type="caution">
    <text evidence="4">The sequence shown here is derived from an EMBL/GenBank/DDBJ whole genome shotgun (WGS) entry which is preliminary data.</text>
</comment>
<name>A0ABX0SPD7_9ACTN</name>
<evidence type="ECO:0000259" key="3">
    <source>
        <dbReference type="Pfam" id="PF01557"/>
    </source>
</evidence>
<gene>
    <name evidence="4" type="ORF">FB473_003323</name>
</gene>
<reference evidence="4 5" key="1">
    <citation type="submission" date="2020-02" db="EMBL/GenBank/DDBJ databases">
        <title>Sequencing the genomes of 1000 actinobacteria strains.</title>
        <authorList>
            <person name="Klenk H.-P."/>
        </authorList>
    </citation>
    <scope>NUCLEOTIDE SEQUENCE [LARGE SCALE GENOMIC DNA]</scope>
    <source>
        <strain evidence="4 5">DSM 19609</strain>
    </source>
</reference>
<keyword evidence="2" id="KW-0479">Metal-binding</keyword>
<evidence type="ECO:0000256" key="2">
    <source>
        <dbReference type="ARBA" id="ARBA00022723"/>
    </source>
</evidence>
<keyword evidence="4" id="KW-0378">Hydrolase</keyword>
<dbReference type="SUPFAM" id="SSF56529">
    <property type="entry name" value="FAH"/>
    <property type="match status" value="1"/>
</dbReference>
<dbReference type="InterPro" id="IPR051121">
    <property type="entry name" value="FAH"/>
</dbReference>
<dbReference type="RefSeq" id="WP_167171424.1">
    <property type="nucleotide sequence ID" value="NZ_BAAAOO010000006.1"/>
</dbReference>
<comment type="similarity">
    <text evidence="1">Belongs to the FAH family.</text>
</comment>
<keyword evidence="5" id="KW-1185">Reference proteome</keyword>
<accession>A0ABX0SPD7</accession>